<gene>
    <name evidence="1" type="ORF">ALC53_05757</name>
</gene>
<dbReference type="AlphaFoldDB" id="A0A151I3J4"/>
<accession>A0A151I3J4</accession>
<reference evidence="1 2" key="1">
    <citation type="submission" date="2015-09" db="EMBL/GenBank/DDBJ databases">
        <title>Atta colombica WGS genome.</title>
        <authorList>
            <person name="Nygaard S."/>
            <person name="Hu H."/>
            <person name="Boomsma J."/>
            <person name="Zhang G."/>
        </authorList>
    </citation>
    <scope>NUCLEOTIDE SEQUENCE [LARGE SCALE GENOMIC DNA]</scope>
    <source>
        <strain evidence="1">Treedump-2</strain>
        <tissue evidence="1">Whole body</tissue>
    </source>
</reference>
<feature type="non-terminal residue" evidence="1">
    <location>
        <position position="1"/>
    </location>
</feature>
<name>A0A151I3J4_9HYME</name>
<evidence type="ECO:0000313" key="2">
    <source>
        <dbReference type="Proteomes" id="UP000078540"/>
    </source>
</evidence>
<protein>
    <submittedName>
        <fullName evidence="1">Uncharacterized protein</fullName>
    </submittedName>
</protein>
<sequence>VSDIIENLPETDKYTQTTNGTISDNVSYSIWLQRLPLKVHSDTNIKRQTAINQRDGQCSRIKNIFNACI</sequence>
<proteinExistence type="predicted"/>
<dbReference type="Proteomes" id="UP000078540">
    <property type="component" value="Unassembled WGS sequence"/>
</dbReference>
<dbReference type="EMBL" id="KQ976478">
    <property type="protein sequence ID" value="KYM83800.1"/>
    <property type="molecule type" value="Genomic_DNA"/>
</dbReference>
<organism evidence="1 2">
    <name type="scientific">Atta colombica</name>
    <dbReference type="NCBI Taxonomy" id="520822"/>
    <lineage>
        <taxon>Eukaryota</taxon>
        <taxon>Metazoa</taxon>
        <taxon>Ecdysozoa</taxon>
        <taxon>Arthropoda</taxon>
        <taxon>Hexapoda</taxon>
        <taxon>Insecta</taxon>
        <taxon>Pterygota</taxon>
        <taxon>Neoptera</taxon>
        <taxon>Endopterygota</taxon>
        <taxon>Hymenoptera</taxon>
        <taxon>Apocrita</taxon>
        <taxon>Aculeata</taxon>
        <taxon>Formicoidea</taxon>
        <taxon>Formicidae</taxon>
        <taxon>Myrmicinae</taxon>
        <taxon>Atta</taxon>
    </lineage>
</organism>
<keyword evidence="2" id="KW-1185">Reference proteome</keyword>
<evidence type="ECO:0000313" key="1">
    <source>
        <dbReference type="EMBL" id="KYM83800.1"/>
    </source>
</evidence>